<proteinExistence type="predicted"/>
<dbReference type="AlphaFoldDB" id="A0A108U9G6"/>
<evidence type="ECO:0000313" key="2">
    <source>
        <dbReference type="Proteomes" id="UP000023435"/>
    </source>
</evidence>
<dbReference type="RefSeq" id="WP_051547729.1">
    <property type="nucleotide sequence ID" value="NZ_JAJA02000001.1"/>
</dbReference>
<organism evidence="1 2">
    <name type="scientific">Lysobacter capsici AZ78</name>
    <dbReference type="NCBI Taxonomy" id="1444315"/>
    <lineage>
        <taxon>Bacteria</taxon>
        <taxon>Pseudomonadati</taxon>
        <taxon>Pseudomonadota</taxon>
        <taxon>Gammaproteobacteria</taxon>
        <taxon>Lysobacterales</taxon>
        <taxon>Lysobacteraceae</taxon>
        <taxon>Lysobacter</taxon>
    </lineage>
</organism>
<name>A0A108U9G6_9GAMM</name>
<gene>
    <name evidence="1" type="ORF">AZ78_2545</name>
</gene>
<keyword evidence="2" id="KW-1185">Reference proteome</keyword>
<accession>A0A108U9G6</accession>
<evidence type="ECO:0000313" key="1">
    <source>
        <dbReference type="EMBL" id="KWS04995.1"/>
    </source>
</evidence>
<sequence>MSTVDPAIVRRQELIDQFRQPQRPSGLFWVLVSIVAALWGLFAYSVAHVGQYPVGDGYVAPLAYAADATPPMFWGVFVGAFGAFILGFLLSFALAELYGMAATTWGGFAVTQVAWALGLWRGAADAWLPPVPLGASLAAPSPPSAQWDRLTWLGWHSQYWLPLLLVATALVCAMLARRAYRKRLRYFQRLRRIVSEGTRTAGVVTETHDTGVEILNQPRIRYVVKFSDHQGVERWVTKTGQFDAMQLPRAGDAAVVWFYPEHAGDESRIAVALGAIDDELLAAALAKT</sequence>
<reference evidence="1 2" key="1">
    <citation type="journal article" date="2014" name="Genome Announc.">
        <title>Draft Genome Sequence of Lysobacter capsici AZ78, a Bacterium Antagonistic to Plant-Pathogenic Oomycetes.</title>
        <authorList>
            <person name="Puopolo G."/>
            <person name="Sonego P."/>
            <person name="Engelen K."/>
            <person name="Pertot I."/>
        </authorList>
    </citation>
    <scope>NUCLEOTIDE SEQUENCE [LARGE SCALE GENOMIC DNA]</scope>
    <source>
        <strain evidence="1 2">AZ78</strain>
    </source>
</reference>
<dbReference type="EMBL" id="JAJA02000001">
    <property type="protein sequence ID" value="KWS04995.1"/>
    <property type="molecule type" value="Genomic_DNA"/>
</dbReference>
<evidence type="ECO:0008006" key="3">
    <source>
        <dbReference type="Google" id="ProtNLM"/>
    </source>
</evidence>
<comment type="caution">
    <text evidence="1">The sequence shown here is derived from an EMBL/GenBank/DDBJ whole genome shotgun (WGS) entry which is preliminary data.</text>
</comment>
<protein>
    <recommendedName>
        <fullName evidence="3">DUF3592 domain-containing protein</fullName>
    </recommendedName>
</protein>
<dbReference type="Proteomes" id="UP000023435">
    <property type="component" value="Unassembled WGS sequence"/>
</dbReference>
<dbReference type="OrthoDB" id="5197046at2"/>